<gene>
    <name evidence="4" type="ORF">C2869_10295</name>
</gene>
<reference evidence="4 5" key="1">
    <citation type="submission" date="2018-01" db="EMBL/GenBank/DDBJ databases">
        <title>Genome sequence of a Cantenovulum-like bacteria.</title>
        <authorList>
            <person name="Tan W.R."/>
            <person name="Lau N.-S."/>
            <person name="Go F."/>
            <person name="Amirul A.-A.A."/>
        </authorList>
    </citation>
    <scope>NUCLEOTIDE SEQUENCE [LARGE SCALE GENOMIC DNA]</scope>
    <source>
        <strain evidence="4 5">CCB-QB4</strain>
    </source>
</reference>
<dbReference type="AlphaFoldDB" id="A0A2S0VRG5"/>
<dbReference type="InterPro" id="IPR007157">
    <property type="entry name" value="PspA_VIPP1"/>
</dbReference>
<dbReference type="RefSeq" id="WP_108602849.1">
    <property type="nucleotide sequence ID" value="NZ_CP026604.1"/>
</dbReference>
<dbReference type="PANTHER" id="PTHR31088:SF9">
    <property type="entry name" value="PHAGE SHOCK PROTEIN A"/>
    <property type="match status" value="1"/>
</dbReference>
<dbReference type="KEGG" id="cate:C2869_10295"/>
<dbReference type="EMBL" id="CP026604">
    <property type="protein sequence ID" value="AWB66793.1"/>
    <property type="molecule type" value="Genomic_DNA"/>
</dbReference>
<evidence type="ECO:0000256" key="1">
    <source>
        <dbReference type="ARBA" id="ARBA00043985"/>
    </source>
</evidence>
<dbReference type="Pfam" id="PF04012">
    <property type="entry name" value="PspA_IM30"/>
    <property type="match status" value="1"/>
</dbReference>
<organism evidence="4 5">
    <name type="scientific">Saccharobesus litoralis</name>
    <dbReference type="NCBI Taxonomy" id="2172099"/>
    <lineage>
        <taxon>Bacteria</taxon>
        <taxon>Pseudomonadati</taxon>
        <taxon>Pseudomonadota</taxon>
        <taxon>Gammaproteobacteria</taxon>
        <taxon>Alteromonadales</taxon>
        <taxon>Alteromonadaceae</taxon>
        <taxon>Saccharobesus</taxon>
    </lineage>
</organism>
<evidence type="ECO:0000313" key="5">
    <source>
        <dbReference type="Proteomes" id="UP000244441"/>
    </source>
</evidence>
<feature type="coiled-coil region" evidence="2">
    <location>
        <begin position="117"/>
        <end position="144"/>
    </location>
</feature>
<evidence type="ECO:0000256" key="2">
    <source>
        <dbReference type="SAM" id="Coils"/>
    </source>
</evidence>
<feature type="compositionally biased region" description="Basic and acidic residues" evidence="3">
    <location>
        <begin position="177"/>
        <end position="190"/>
    </location>
</feature>
<evidence type="ECO:0000313" key="4">
    <source>
        <dbReference type="EMBL" id="AWB66793.1"/>
    </source>
</evidence>
<comment type="similarity">
    <text evidence="1">Belongs to the PspA/Vipp/IM30 family.</text>
</comment>
<sequence length="227" mass="25076">MSIFKKILTAIRGGATEVGEAIVDANSTRIFEQEIRDAENHLTKAKRDLTDVMAKQMAAAREIERLKREVTEHEGYATQALEKGNEALALEVAEKIASLEHELADQQGAHDQFATNVTRLKDLIKKSERQVTEYKRQLSMVKTTDSVQKATAAITDNFSSSNGKLLNAKESLERIKAKQQSFDDRMKAAEQLESETGDSSLEAKLKEAGIGAKESDASAVLARLKKQ</sequence>
<name>A0A2S0VRG5_9ALTE</name>
<keyword evidence="2" id="KW-0175">Coiled coil</keyword>
<feature type="coiled-coil region" evidence="2">
    <location>
        <begin position="28"/>
        <end position="83"/>
    </location>
</feature>
<accession>A0A2S0VRG5</accession>
<dbReference type="Proteomes" id="UP000244441">
    <property type="component" value="Chromosome"/>
</dbReference>
<feature type="region of interest" description="Disordered" evidence="3">
    <location>
        <begin position="177"/>
        <end position="200"/>
    </location>
</feature>
<protein>
    <submittedName>
        <fullName evidence="4">Phage shock protein A</fullName>
    </submittedName>
</protein>
<evidence type="ECO:0000256" key="3">
    <source>
        <dbReference type="SAM" id="MobiDB-lite"/>
    </source>
</evidence>
<proteinExistence type="inferred from homology"/>
<keyword evidence="5" id="KW-1185">Reference proteome</keyword>
<dbReference type="PANTHER" id="PTHR31088">
    <property type="entry name" value="MEMBRANE-ASSOCIATED PROTEIN VIPP1, CHLOROPLASTIC"/>
    <property type="match status" value="1"/>
</dbReference>
<dbReference type="OrthoDB" id="8844617at2"/>